<reference evidence="3" key="1">
    <citation type="submission" date="2022-05" db="EMBL/GenBank/DDBJ databases">
        <authorList>
            <person name="Jo J.-H."/>
            <person name="Im W.-T."/>
        </authorList>
    </citation>
    <scope>NUCLEOTIDE SEQUENCE</scope>
    <source>
        <strain evidence="3">SE158</strain>
    </source>
</reference>
<feature type="transmembrane region" description="Helical" evidence="2">
    <location>
        <begin position="51"/>
        <end position="68"/>
    </location>
</feature>
<comment type="caution">
    <text evidence="3">The sequence shown here is derived from an EMBL/GenBank/DDBJ whole genome shotgun (WGS) entry which is preliminary data.</text>
</comment>
<gene>
    <name evidence="3" type="ORF">LZ536_09485</name>
</gene>
<dbReference type="Proteomes" id="UP001165363">
    <property type="component" value="Unassembled WGS sequence"/>
</dbReference>
<evidence type="ECO:0000313" key="3">
    <source>
        <dbReference type="EMBL" id="MCL6684129.1"/>
    </source>
</evidence>
<organism evidence="3 4">
    <name type="scientific">Sphingomonas alba</name>
    <dbReference type="NCBI Taxonomy" id="2908208"/>
    <lineage>
        <taxon>Bacteria</taxon>
        <taxon>Pseudomonadati</taxon>
        <taxon>Pseudomonadota</taxon>
        <taxon>Alphaproteobacteria</taxon>
        <taxon>Sphingomonadales</taxon>
        <taxon>Sphingomonadaceae</taxon>
        <taxon>Sphingomonas</taxon>
    </lineage>
</organism>
<name>A0ABT0RNA3_9SPHN</name>
<proteinExistence type="predicted"/>
<evidence type="ECO:0000256" key="1">
    <source>
        <dbReference type="SAM" id="MobiDB-lite"/>
    </source>
</evidence>
<feature type="region of interest" description="Disordered" evidence="1">
    <location>
        <begin position="1"/>
        <end position="42"/>
    </location>
</feature>
<protein>
    <submittedName>
        <fullName evidence="3">Uncharacterized protein</fullName>
    </submittedName>
</protein>
<feature type="compositionally biased region" description="Polar residues" evidence="1">
    <location>
        <begin position="18"/>
        <end position="31"/>
    </location>
</feature>
<evidence type="ECO:0000313" key="4">
    <source>
        <dbReference type="Proteomes" id="UP001165363"/>
    </source>
</evidence>
<dbReference type="EMBL" id="JAMGBD010000001">
    <property type="protein sequence ID" value="MCL6684129.1"/>
    <property type="molecule type" value="Genomic_DNA"/>
</dbReference>
<keyword evidence="2" id="KW-0472">Membrane</keyword>
<sequence length="69" mass="7476">MSDDRRDEPADAPLNPALKSSTETVYPTKESTPAPIETASAKENEGEGWPVLWLAVTIVCVALAVYFLI</sequence>
<keyword evidence="4" id="KW-1185">Reference proteome</keyword>
<evidence type="ECO:0000256" key="2">
    <source>
        <dbReference type="SAM" id="Phobius"/>
    </source>
</evidence>
<dbReference type="RefSeq" id="WP_249848437.1">
    <property type="nucleotide sequence ID" value="NZ_JAMGBD010000001.1"/>
</dbReference>
<accession>A0ABT0RNA3</accession>
<keyword evidence="2" id="KW-1133">Transmembrane helix</keyword>
<keyword evidence="2" id="KW-0812">Transmembrane</keyword>